<feature type="signal peptide" evidence="2">
    <location>
        <begin position="1"/>
        <end position="25"/>
    </location>
</feature>
<protein>
    <recommendedName>
        <fullName evidence="5">Fe-S oxidoreductase</fullName>
    </recommendedName>
</protein>
<feature type="chain" id="PRO_5037372993" description="Fe-S oxidoreductase" evidence="2">
    <location>
        <begin position="26"/>
        <end position="109"/>
    </location>
</feature>
<dbReference type="RefSeq" id="WP_200590416.1">
    <property type="nucleotide sequence ID" value="NZ_JAEPBG010000001.1"/>
</dbReference>
<accession>A0A934SR05</accession>
<reference evidence="3" key="1">
    <citation type="submission" date="2021-01" db="EMBL/GenBank/DDBJ databases">
        <title>Genome sequence of strain Noviherbaspirillum sp. DKR-6.</title>
        <authorList>
            <person name="Chaudhary D.K."/>
        </authorList>
    </citation>
    <scope>NUCLEOTIDE SEQUENCE</scope>
    <source>
        <strain evidence="3">DKR-6</strain>
    </source>
</reference>
<proteinExistence type="predicted"/>
<gene>
    <name evidence="3" type="ORF">JJB74_03555</name>
</gene>
<keyword evidence="4" id="KW-1185">Reference proteome</keyword>
<evidence type="ECO:0000256" key="1">
    <source>
        <dbReference type="SAM" id="MobiDB-lite"/>
    </source>
</evidence>
<evidence type="ECO:0008006" key="5">
    <source>
        <dbReference type="Google" id="ProtNLM"/>
    </source>
</evidence>
<name>A0A934SR05_9BURK</name>
<sequence>MSMQEWPRHLTVLACLGLSLGAALAQTGPNAPKEPVDAGAIVVPPKTGDAEAVQKTPAPAAVDPGMVAPPSLGKGAQAGHTSPPKPTTRGSKDSSCKGPAELCKQNSPK</sequence>
<dbReference type="EMBL" id="JAEPBG010000001">
    <property type="protein sequence ID" value="MBK4733683.1"/>
    <property type="molecule type" value="Genomic_DNA"/>
</dbReference>
<comment type="caution">
    <text evidence="3">The sequence shown here is derived from an EMBL/GenBank/DDBJ whole genome shotgun (WGS) entry which is preliminary data.</text>
</comment>
<organism evidence="3 4">
    <name type="scientific">Noviherbaspirillum pedocola</name>
    <dbReference type="NCBI Taxonomy" id="2801341"/>
    <lineage>
        <taxon>Bacteria</taxon>
        <taxon>Pseudomonadati</taxon>
        <taxon>Pseudomonadota</taxon>
        <taxon>Betaproteobacteria</taxon>
        <taxon>Burkholderiales</taxon>
        <taxon>Oxalobacteraceae</taxon>
        <taxon>Noviherbaspirillum</taxon>
    </lineage>
</organism>
<evidence type="ECO:0000256" key="2">
    <source>
        <dbReference type="SAM" id="SignalP"/>
    </source>
</evidence>
<dbReference type="AlphaFoldDB" id="A0A934SR05"/>
<evidence type="ECO:0000313" key="3">
    <source>
        <dbReference type="EMBL" id="MBK4733683.1"/>
    </source>
</evidence>
<feature type="region of interest" description="Disordered" evidence="1">
    <location>
        <begin position="47"/>
        <end position="109"/>
    </location>
</feature>
<evidence type="ECO:0000313" key="4">
    <source>
        <dbReference type="Proteomes" id="UP000622890"/>
    </source>
</evidence>
<dbReference type="Proteomes" id="UP000622890">
    <property type="component" value="Unassembled WGS sequence"/>
</dbReference>
<keyword evidence="2" id="KW-0732">Signal</keyword>